<dbReference type="EMBL" id="WTPW01000391">
    <property type="protein sequence ID" value="KAF0515993.1"/>
    <property type="molecule type" value="Genomic_DNA"/>
</dbReference>
<dbReference type="Proteomes" id="UP000439903">
    <property type="component" value="Unassembled WGS sequence"/>
</dbReference>
<feature type="region of interest" description="Disordered" evidence="1">
    <location>
        <begin position="44"/>
        <end position="67"/>
    </location>
</feature>
<dbReference type="GO" id="GO:0004672">
    <property type="term" value="F:protein kinase activity"/>
    <property type="evidence" value="ECO:0007669"/>
    <property type="project" value="InterPro"/>
</dbReference>
<dbReference type="Gene3D" id="1.10.510.10">
    <property type="entry name" value="Transferase(Phosphotransferase) domain 1"/>
    <property type="match status" value="1"/>
</dbReference>
<dbReference type="GO" id="GO:0005524">
    <property type="term" value="F:ATP binding"/>
    <property type="evidence" value="ECO:0007669"/>
    <property type="project" value="InterPro"/>
</dbReference>
<sequence length="337" mass="39190">MSQIKEGVEDNHKQLNMIYQEIVSIQTHMHHLEKKTSDSIKINAPRIDPSQLQIPEPSEETKKRPNNPKILKRIYLRNSTEVACKLHDKSIDKILYTQKNQGYLAILGKLGESSNILKFYGISNIDNREVLVFEWAEMGTLKEVYESRDIPWITKIPIALDICRGIAFLNSINIFHHDVRCENVMPKLANFKFARMFDDATLNLTDILKVIHWLAPEKMLEHKHDNNNKNYKRPYTQKCEIFSFGMLLWELCFEKVHMLIKFESILEESGAVHPQAVYTSRFISLKELVSINSQAVCTNGIINDDNKIIESQENNKIIESQEDNIPIEHMNKLMLEI</sequence>
<feature type="domain" description="Protein kinase" evidence="2">
    <location>
        <begin position="1"/>
        <end position="337"/>
    </location>
</feature>
<keyword evidence="4" id="KW-1185">Reference proteome</keyword>
<dbReference type="InterPro" id="IPR050167">
    <property type="entry name" value="Ser_Thr_protein_kinase"/>
</dbReference>
<dbReference type="AlphaFoldDB" id="A0A8H4ANI5"/>
<comment type="caution">
    <text evidence="3">The sequence shown here is derived from an EMBL/GenBank/DDBJ whole genome shotgun (WGS) entry which is preliminary data.</text>
</comment>
<evidence type="ECO:0000313" key="3">
    <source>
        <dbReference type="EMBL" id="KAF0515993.1"/>
    </source>
</evidence>
<evidence type="ECO:0000256" key="1">
    <source>
        <dbReference type="SAM" id="MobiDB-lite"/>
    </source>
</evidence>
<keyword evidence="3" id="KW-0808">Transferase</keyword>
<protein>
    <submittedName>
        <fullName evidence="3">Kinase-like protein</fullName>
    </submittedName>
</protein>
<dbReference type="OrthoDB" id="2434929at2759"/>
<dbReference type="InterPro" id="IPR000719">
    <property type="entry name" value="Prot_kinase_dom"/>
</dbReference>
<evidence type="ECO:0000313" key="4">
    <source>
        <dbReference type="Proteomes" id="UP000439903"/>
    </source>
</evidence>
<dbReference type="PANTHER" id="PTHR23257">
    <property type="entry name" value="SERINE-THREONINE PROTEIN KINASE"/>
    <property type="match status" value="1"/>
</dbReference>
<dbReference type="GO" id="GO:0007165">
    <property type="term" value="P:signal transduction"/>
    <property type="evidence" value="ECO:0007669"/>
    <property type="project" value="TreeGrafter"/>
</dbReference>
<dbReference type="SUPFAM" id="SSF56112">
    <property type="entry name" value="Protein kinase-like (PK-like)"/>
    <property type="match status" value="1"/>
</dbReference>
<evidence type="ECO:0000259" key="2">
    <source>
        <dbReference type="PROSITE" id="PS50011"/>
    </source>
</evidence>
<proteinExistence type="predicted"/>
<organism evidence="3 4">
    <name type="scientific">Gigaspora margarita</name>
    <dbReference type="NCBI Taxonomy" id="4874"/>
    <lineage>
        <taxon>Eukaryota</taxon>
        <taxon>Fungi</taxon>
        <taxon>Fungi incertae sedis</taxon>
        <taxon>Mucoromycota</taxon>
        <taxon>Glomeromycotina</taxon>
        <taxon>Glomeromycetes</taxon>
        <taxon>Diversisporales</taxon>
        <taxon>Gigasporaceae</taxon>
        <taxon>Gigaspora</taxon>
    </lineage>
</organism>
<reference evidence="3 4" key="1">
    <citation type="journal article" date="2019" name="Environ. Microbiol.">
        <title>At the nexus of three kingdoms: the genome of the mycorrhizal fungus Gigaspora margarita provides insights into plant, endobacterial and fungal interactions.</title>
        <authorList>
            <person name="Venice F."/>
            <person name="Ghignone S."/>
            <person name="Salvioli di Fossalunga A."/>
            <person name="Amselem J."/>
            <person name="Novero M."/>
            <person name="Xianan X."/>
            <person name="Sedzielewska Toro K."/>
            <person name="Morin E."/>
            <person name="Lipzen A."/>
            <person name="Grigoriev I.V."/>
            <person name="Henrissat B."/>
            <person name="Martin F.M."/>
            <person name="Bonfante P."/>
        </authorList>
    </citation>
    <scope>NUCLEOTIDE SEQUENCE [LARGE SCALE GENOMIC DNA]</scope>
    <source>
        <strain evidence="3 4">BEG34</strain>
    </source>
</reference>
<gene>
    <name evidence="3" type="ORF">F8M41_017236</name>
</gene>
<accession>A0A8H4ANI5</accession>
<dbReference type="InterPro" id="IPR001245">
    <property type="entry name" value="Ser-Thr/Tyr_kinase_cat_dom"/>
</dbReference>
<dbReference type="InterPro" id="IPR011009">
    <property type="entry name" value="Kinase-like_dom_sf"/>
</dbReference>
<dbReference type="PROSITE" id="PS50011">
    <property type="entry name" value="PROTEIN_KINASE_DOM"/>
    <property type="match status" value="1"/>
</dbReference>
<dbReference type="Pfam" id="PF07714">
    <property type="entry name" value="PK_Tyr_Ser-Thr"/>
    <property type="match status" value="1"/>
</dbReference>
<dbReference type="GO" id="GO:0005737">
    <property type="term" value="C:cytoplasm"/>
    <property type="evidence" value="ECO:0007669"/>
    <property type="project" value="TreeGrafter"/>
</dbReference>
<keyword evidence="3" id="KW-0418">Kinase</keyword>
<name>A0A8H4ANI5_GIGMA</name>